<dbReference type="GeneID" id="73334469"/>
<organism evidence="2 3">
    <name type="scientific">Colletotrichum lupini</name>
    <dbReference type="NCBI Taxonomy" id="145971"/>
    <lineage>
        <taxon>Eukaryota</taxon>
        <taxon>Fungi</taxon>
        <taxon>Dikarya</taxon>
        <taxon>Ascomycota</taxon>
        <taxon>Pezizomycotina</taxon>
        <taxon>Sordariomycetes</taxon>
        <taxon>Hypocreomycetidae</taxon>
        <taxon>Glomerellales</taxon>
        <taxon>Glomerellaceae</taxon>
        <taxon>Colletotrichum</taxon>
        <taxon>Colletotrichum acutatum species complex</taxon>
    </lineage>
</organism>
<dbReference type="Proteomes" id="UP000830671">
    <property type="component" value="Chromosome 1"/>
</dbReference>
<sequence length="95" mass="10363">MNSFQAPPRILDYVESVIVFYGIRTYLASRKGQIDRLTWPHPAEATEMTPSCPRAASGEHGPAAKAQPLHTSPLFTACSPPWPPSSQGERRDGTA</sequence>
<keyword evidence="3" id="KW-1185">Reference proteome</keyword>
<evidence type="ECO:0000256" key="1">
    <source>
        <dbReference type="SAM" id="MobiDB-lite"/>
    </source>
</evidence>
<reference evidence="2" key="1">
    <citation type="journal article" date="2021" name="Mol. Plant Microbe Interact.">
        <title>Complete Genome Sequence of the Plant-Pathogenic Fungus Colletotrichum lupini.</title>
        <authorList>
            <person name="Baroncelli R."/>
            <person name="Pensec F."/>
            <person name="Da Lio D."/>
            <person name="Boufleur T."/>
            <person name="Vicente I."/>
            <person name="Sarrocco S."/>
            <person name="Picot A."/>
            <person name="Baraldi E."/>
            <person name="Sukno S."/>
            <person name="Thon M."/>
            <person name="Le Floch G."/>
        </authorList>
    </citation>
    <scope>NUCLEOTIDE SEQUENCE</scope>
    <source>
        <strain evidence="2">IMI 504893</strain>
    </source>
</reference>
<dbReference type="KEGG" id="clup:CLUP02_00410"/>
<protein>
    <submittedName>
        <fullName evidence="2">Uncharacterized protein</fullName>
    </submittedName>
</protein>
<dbReference type="RefSeq" id="XP_049135416.1">
    <property type="nucleotide sequence ID" value="XM_049279459.1"/>
</dbReference>
<proteinExistence type="predicted"/>
<accession>A0A9Q8W835</accession>
<gene>
    <name evidence="2" type="ORF">CLUP02_00410</name>
</gene>
<evidence type="ECO:0000313" key="3">
    <source>
        <dbReference type="Proteomes" id="UP000830671"/>
    </source>
</evidence>
<evidence type="ECO:0000313" key="2">
    <source>
        <dbReference type="EMBL" id="UQC73764.1"/>
    </source>
</evidence>
<dbReference type="EMBL" id="CP019471">
    <property type="protein sequence ID" value="UQC73764.1"/>
    <property type="molecule type" value="Genomic_DNA"/>
</dbReference>
<feature type="region of interest" description="Disordered" evidence="1">
    <location>
        <begin position="45"/>
        <end position="95"/>
    </location>
</feature>
<name>A0A9Q8W835_9PEZI</name>
<dbReference type="AlphaFoldDB" id="A0A9Q8W835"/>